<accession>A0ABW7HZM4</accession>
<keyword evidence="3" id="KW-1185">Reference proteome</keyword>
<feature type="chain" id="PRO_5047188577" evidence="1">
    <location>
        <begin position="28"/>
        <end position="42"/>
    </location>
</feature>
<organism evidence="2 3">
    <name type="scientific">Streptomyces chitinivorans</name>
    <dbReference type="NCBI Taxonomy" id="1257027"/>
    <lineage>
        <taxon>Bacteria</taxon>
        <taxon>Bacillati</taxon>
        <taxon>Actinomycetota</taxon>
        <taxon>Actinomycetes</taxon>
        <taxon>Kitasatosporales</taxon>
        <taxon>Streptomycetaceae</taxon>
        <taxon>Streptomyces</taxon>
    </lineage>
</organism>
<evidence type="ECO:0000313" key="2">
    <source>
        <dbReference type="EMBL" id="MFH0251190.1"/>
    </source>
</evidence>
<dbReference type="RefSeq" id="WP_345542560.1">
    <property type="nucleotide sequence ID" value="NZ_BAABEN010000006.1"/>
</dbReference>
<dbReference type="EMBL" id="JBIHMK010000120">
    <property type="protein sequence ID" value="MFH0251190.1"/>
    <property type="molecule type" value="Genomic_DNA"/>
</dbReference>
<name>A0ABW7HZM4_9ACTN</name>
<feature type="signal peptide" evidence="1">
    <location>
        <begin position="1"/>
        <end position="27"/>
    </location>
</feature>
<dbReference type="Proteomes" id="UP001607069">
    <property type="component" value="Unassembled WGS sequence"/>
</dbReference>
<gene>
    <name evidence="2" type="ORF">ACG5V6_23615</name>
</gene>
<evidence type="ECO:0000256" key="1">
    <source>
        <dbReference type="SAM" id="SignalP"/>
    </source>
</evidence>
<comment type="caution">
    <text evidence="2">The sequence shown here is derived from an EMBL/GenBank/DDBJ whole genome shotgun (WGS) entry which is preliminary data.</text>
</comment>
<evidence type="ECO:0000313" key="3">
    <source>
        <dbReference type="Proteomes" id="UP001607069"/>
    </source>
</evidence>
<protein>
    <submittedName>
        <fullName evidence="2">Uncharacterized protein</fullName>
    </submittedName>
</protein>
<reference evidence="2 3" key="1">
    <citation type="submission" date="2024-10" db="EMBL/GenBank/DDBJ databases">
        <authorList>
            <person name="Cho J.-C."/>
        </authorList>
    </citation>
    <scope>NUCLEOTIDE SEQUENCE [LARGE SCALE GENOMIC DNA]</scope>
    <source>
        <strain evidence="2 3">KCTC29696</strain>
    </source>
</reference>
<keyword evidence="1" id="KW-0732">Signal</keyword>
<proteinExistence type="predicted"/>
<sequence length="42" mass="4257">MTRVKRILTAFAMAVAITGVGAVPALAENHTPIPSPSQPAGN</sequence>